<evidence type="ECO:0000256" key="2">
    <source>
        <dbReference type="ARBA" id="ARBA00022729"/>
    </source>
</evidence>
<dbReference type="SUPFAM" id="SSF52833">
    <property type="entry name" value="Thioredoxin-like"/>
    <property type="match status" value="1"/>
</dbReference>
<proteinExistence type="inferred from homology"/>
<dbReference type="PANTHER" id="PTHR13887">
    <property type="entry name" value="GLUTATHIONE S-TRANSFERASE KAPPA"/>
    <property type="match status" value="1"/>
</dbReference>
<reference evidence="7 8" key="2">
    <citation type="submission" date="2024-09" db="EMBL/GenBank/DDBJ databases">
        <title>Draft genome sequence of Candidatus Magnetaquicoccaceae bacterium FCR-1.</title>
        <authorList>
            <person name="Shimoshige H."/>
            <person name="Shimamura S."/>
            <person name="Taoka A."/>
            <person name="Kobayashi H."/>
            <person name="Maekawa T."/>
        </authorList>
    </citation>
    <scope>NUCLEOTIDE SEQUENCE [LARGE SCALE GENOMIC DNA]</scope>
    <source>
        <strain evidence="7 8">FCR-1</strain>
    </source>
</reference>
<keyword evidence="5" id="KW-0676">Redox-active center</keyword>
<accession>A0ABQ0CC85</accession>
<evidence type="ECO:0000256" key="3">
    <source>
        <dbReference type="ARBA" id="ARBA00023002"/>
    </source>
</evidence>
<evidence type="ECO:0000256" key="4">
    <source>
        <dbReference type="ARBA" id="ARBA00023157"/>
    </source>
</evidence>
<dbReference type="InterPro" id="IPR036249">
    <property type="entry name" value="Thioredoxin-like_sf"/>
</dbReference>
<comment type="similarity">
    <text evidence="1">Belongs to the thioredoxin family. DsbA subfamily.</text>
</comment>
<organism evidence="7 8">
    <name type="scientific">Candidatus Magnetaquiglobus chichijimensis</name>
    <dbReference type="NCBI Taxonomy" id="3141448"/>
    <lineage>
        <taxon>Bacteria</taxon>
        <taxon>Pseudomonadati</taxon>
        <taxon>Pseudomonadota</taxon>
        <taxon>Magnetococcia</taxon>
        <taxon>Magnetococcales</taxon>
        <taxon>Candidatus Magnetaquicoccaceae</taxon>
        <taxon>Candidatus Magnetaquiglobus</taxon>
    </lineage>
</organism>
<feature type="domain" description="Thioredoxin" evidence="6">
    <location>
        <begin position="174"/>
        <end position="351"/>
    </location>
</feature>
<dbReference type="EMBL" id="BAAFGK010000005">
    <property type="protein sequence ID" value="GAB0058494.1"/>
    <property type="molecule type" value="Genomic_DNA"/>
</dbReference>
<dbReference type="Gene3D" id="3.40.30.10">
    <property type="entry name" value="Glutaredoxin"/>
    <property type="match status" value="1"/>
</dbReference>
<dbReference type="InterPro" id="IPR012336">
    <property type="entry name" value="Thioredoxin-like_fold"/>
</dbReference>
<dbReference type="Pfam" id="PF13462">
    <property type="entry name" value="Thioredoxin_4"/>
    <property type="match status" value="1"/>
</dbReference>
<keyword evidence="8" id="KW-1185">Reference proteome</keyword>
<dbReference type="PROSITE" id="PS51352">
    <property type="entry name" value="THIOREDOXIN_2"/>
    <property type="match status" value="1"/>
</dbReference>
<dbReference type="InterPro" id="IPR013766">
    <property type="entry name" value="Thioredoxin_domain"/>
</dbReference>
<reference evidence="7 8" key="1">
    <citation type="submission" date="2024-05" db="EMBL/GenBank/DDBJ databases">
        <authorList>
            <consortium name="Candidatus Magnetaquicoccaceae bacterium FCR-1 genome sequencing consortium"/>
            <person name="Shimoshige H."/>
            <person name="Shimamura S."/>
            <person name="Taoka A."/>
            <person name="Kobayashi H."/>
            <person name="Maekawa T."/>
        </authorList>
    </citation>
    <scope>NUCLEOTIDE SEQUENCE [LARGE SCALE GENOMIC DNA]</scope>
    <source>
        <strain evidence="7 8">FCR-1</strain>
    </source>
</reference>
<keyword evidence="3" id="KW-0560">Oxidoreductase</keyword>
<evidence type="ECO:0000313" key="8">
    <source>
        <dbReference type="Proteomes" id="UP001628193"/>
    </source>
</evidence>
<keyword evidence="4" id="KW-1015">Disulfide bond</keyword>
<dbReference type="PANTHER" id="PTHR13887:SF14">
    <property type="entry name" value="DISULFIDE BOND FORMATION PROTEIN D"/>
    <property type="match status" value="1"/>
</dbReference>
<dbReference type="Proteomes" id="UP001628193">
    <property type="component" value="Unassembled WGS sequence"/>
</dbReference>
<keyword evidence="2" id="KW-0732">Signal</keyword>
<gene>
    <name evidence="7" type="ORF">SIID45300_02843</name>
</gene>
<evidence type="ECO:0000259" key="6">
    <source>
        <dbReference type="PROSITE" id="PS51352"/>
    </source>
</evidence>
<protein>
    <recommendedName>
        <fullName evidence="6">Thioredoxin domain-containing protein</fullName>
    </recommendedName>
</protein>
<comment type="caution">
    <text evidence="7">The sequence shown here is derived from an EMBL/GenBank/DDBJ whole genome shotgun (WGS) entry which is preliminary data.</text>
</comment>
<sequence length="358" mass="39889">MNRLSDLQDGERAPSPPVPWTSFRAFQSNMIKPKWTWLPLGAALLWLSAPLPALAEPVAKVGSWVLSLEEVDRALAVKIHELRESKIRELVLEHILTVKGAEEKVPPEQVVEKLMGKVPEPSAAEIKTFIQKNKDQLPNNGEGMEEQIKEHLSDEARKDAEGKVLTKLLQKFEPEILLKAPRFTVTGPEDLSRGDAKAPVTIIEFSDFECPYCRRAQATLKKVTEAYGDKVRMVFRHYPLPFHAKAPKASEAAQCAADQGKFWPMHDLLFEDKAGLDPADLKKAAKTIGLDMAAFDKCFDSGKHGARVTADLTDGKKLGVTGTPTFFINGVRVVGAQPFEKFKNVIDDELKEKEKEKK</sequence>
<evidence type="ECO:0000313" key="7">
    <source>
        <dbReference type="EMBL" id="GAB0058494.1"/>
    </source>
</evidence>
<evidence type="ECO:0000256" key="1">
    <source>
        <dbReference type="ARBA" id="ARBA00005791"/>
    </source>
</evidence>
<evidence type="ECO:0000256" key="5">
    <source>
        <dbReference type="ARBA" id="ARBA00023284"/>
    </source>
</evidence>
<name>A0ABQ0CC85_9PROT</name>